<protein>
    <submittedName>
        <fullName evidence="1">Uncharacterized protein</fullName>
    </submittedName>
</protein>
<reference evidence="1" key="1">
    <citation type="submission" date="2018-11" db="EMBL/GenBank/DDBJ databases">
        <title>The sequence and de novo assembly of Larimichthys crocea genome using PacBio and Hi-C technologies.</title>
        <authorList>
            <person name="Xu P."/>
            <person name="Chen B."/>
            <person name="Zhou Z."/>
            <person name="Ke Q."/>
            <person name="Wu Y."/>
            <person name="Bai H."/>
            <person name="Pu F."/>
        </authorList>
    </citation>
    <scope>NUCLEOTIDE SEQUENCE</scope>
    <source>
        <tissue evidence="1">Muscle</tissue>
    </source>
</reference>
<comment type="caution">
    <text evidence="1">The sequence shown here is derived from an EMBL/GenBank/DDBJ whole genome shotgun (WGS) entry which is preliminary data.</text>
</comment>
<keyword evidence="2" id="KW-1185">Reference proteome</keyword>
<evidence type="ECO:0000313" key="2">
    <source>
        <dbReference type="Proteomes" id="UP000793456"/>
    </source>
</evidence>
<dbReference type="EMBL" id="CM011678">
    <property type="protein sequence ID" value="TMS19339.1"/>
    <property type="molecule type" value="Genomic_DNA"/>
</dbReference>
<evidence type="ECO:0000313" key="1">
    <source>
        <dbReference type="EMBL" id="TMS19339.1"/>
    </source>
</evidence>
<sequence length="122" mass="13920">MTFCSSEWVEAHRLETCKKQARPNVDDFPRNESSLVDTGEYNSSDGGLMDTSDTTDSDYFTQTDESKPDRSSCDFSSSDFEEEYWQFLGTSRNSSPDPQSKNQQRTKDSCFFAREEEDSTGL</sequence>
<dbReference type="Proteomes" id="UP000793456">
    <property type="component" value="Chromosome V"/>
</dbReference>
<accession>A0ACD3RKV9</accession>
<proteinExistence type="predicted"/>
<organism evidence="1 2">
    <name type="scientific">Larimichthys crocea</name>
    <name type="common">Large yellow croaker</name>
    <name type="synonym">Pseudosciaena crocea</name>
    <dbReference type="NCBI Taxonomy" id="215358"/>
    <lineage>
        <taxon>Eukaryota</taxon>
        <taxon>Metazoa</taxon>
        <taxon>Chordata</taxon>
        <taxon>Craniata</taxon>
        <taxon>Vertebrata</taxon>
        <taxon>Euteleostomi</taxon>
        <taxon>Actinopterygii</taxon>
        <taxon>Neopterygii</taxon>
        <taxon>Teleostei</taxon>
        <taxon>Neoteleostei</taxon>
        <taxon>Acanthomorphata</taxon>
        <taxon>Eupercaria</taxon>
        <taxon>Sciaenidae</taxon>
        <taxon>Larimichthys</taxon>
    </lineage>
</organism>
<gene>
    <name evidence="1" type="ORF">E3U43_003660</name>
</gene>
<name>A0ACD3RKV9_LARCR</name>